<proteinExistence type="predicted"/>
<sequence length="366" mass="40820">MRSRKLRKVMEILIWMIHITRNFDSPDAEVHTEVEQKLFESVVSISFIGDHENDQYTGLVIKSNKFGSRFVTSATAIRSKEGDRNINMDMTIHVTLPSGEMTRGYLLSVDFDYNIVCIGLGPFHVFKQASLDEPGEVGHNISVTAYVATVQEKIVSLTGVVTEKSTELYGRKLMSTCIIPEFGIGGRLVDSDGNFVGMNISHVDNEGSLFLPRETILESIVPYWFTSTSVVAEEIILRAIMKDKKRRDNQIERSTSEMCKSSTPVVLNSEVAPHHQKEIGRGSDKSPEMNQKSSISPASDSESESSQDTSELSDEPLPGNEFVKAFTNDLLSRGYPLPKKLDGELLLLPLLTVLLLHILSLQLFFC</sequence>
<dbReference type="InterPro" id="IPR009003">
    <property type="entry name" value="Peptidase_S1_PA"/>
</dbReference>
<dbReference type="AlphaFoldDB" id="A0A835EES9"/>
<dbReference type="Gene3D" id="2.40.10.120">
    <property type="match status" value="1"/>
</dbReference>
<feature type="region of interest" description="Disordered" evidence="1">
    <location>
        <begin position="246"/>
        <end position="320"/>
    </location>
</feature>
<feature type="compositionally biased region" description="Low complexity" evidence="1">
    <location>
        <begin position="293"/>
        <end position="310"/>
    </location>
</feature>
<comment type="caution">
    <text evidence="3">The sequence shown here is derived from an EMBL/GenBank/DDBJ whole genome shotgun (WGS) entry which is preliminary data.</text>
</comment>
<dbReference type="Proteomes" id="UP000636709">
    <property type="component" value="Unassembled WGS sequence"/>
</dbReference>
<evidence type="ECO:0000313" key="3">
    <source>
        <dbReference type="EMBL" id="KAF8685999.1"/>
    </source>
</evidence>
<protein>
    <recommendedName>
        <fullName evidence="5">Serine protease</fullName>
    </recommendedName>
</protein>
<feature type="compositionally biased region" description="Basic and acidic residues" evidence="1">
    <location>
        <begin position="246"/>
        <end position="255"/>
    </location>
</feature>
<organism evidence="3 4">
    <name type="scientific">Digitaria exilis</name>
    <dbReference type="NCBI Taxonomy" id="1010633"/>
    <lineage>
        <taxon>Eukaryota</taxon>
        <taxon>Viridiplantae</taxon>
        <taxon>Streptophyta</taxon>
        <taxon>Embryophyta</taxon>
        <taxon>Tracheophyta</taxon>
        <taxon>Spermatophyta</taxon>
        <taxon>Magnoliopsida</taxon>
        <taxon>Liliopsida</taxon>
        <taxon>Poales</taxon>
        <taxon>Poaceae</taxon>
        <taxon>PACMAD clade</taxon>
        <taxon>Panicoideae</taxon>
        <taxon>Panicodae</taxon>
        <taxon>Paniceae</taxon>
        <taxon>Anthephorinae</taxon>
        <taxon>Digitaria</taxon>
    </lineage>
</organism>
<accession>A0A835EES9</accession>
<feature type="transmembrane region" description="Helical" evidence="2">
    <location>
        <begin position="345"/>
        <end position="365"/>
    </location>
</feature>
<dbReference type="EMBL" id="JACEFO010002082">
    <property type="protein sequence ID" value="KAF8685999.1"/>
    <property type="molecule type" value="Genomic_DNA"/>
</dbReference>
<keyword evidence="2" id="KW-1133">Transmembrane helix</keyword>
<feature type="compositionally biased region" description="Polar residues" evidence="1">
    <location>
        <begin position="256"/>
        <end position="266"/>
    </location>
</feature>
<reference evidence="3" key="1">
    <citation type="submission" date="2020-07" db="EMBL/GenBank/DDBJ databases">
        <title>Genome sequence and genetic diversity analysis of an under-domesticated orphan crop, white fonio (Digitaria exilis).</title>
        <authorList>
            <person name="Bennetzen J.L."/>
            <person name="Chen S."/>
            <person name="Ma X."/>
            <person name="Wang X."/>
            <person name="Yssel A.E.J."/>
            <person name="Chaluvadi S.R."/>
            <person name="Johnson M."/>
            <person name="Gangashetty P."/>
            <person name="Hamidou F."/>
            <person name="Sanogo M.D."/>
            <person name="Zwaenepoel A."/>
            <person name="Wallace J."/>
            <person name="Van De Peer Y."/>
            <person name="Van Deynze A."/>
        </authorList>
    </citation>
    <scope>NUCLEOTIDE SEQUENCE</scope>
    <source>
        <tissue evidence="3">Leaves</tissue>
    </source>
</reference>
<dbReference type="OrthoDB" id="10399722at2759"/>
<keyword evidence="2" id="KW-0472">Membrane</keyword>
<evidence type="ECO:0000313" key="4">
    <source>
        <dbReference type="Proteomes" id="UP000636709"/>
    </source>
</evidence>
<gene>
    <name evidence="3" type="ORF">HU200_043927</name>
</gene>
<dbReference type="PANTHER" id="PTHR18868:SF49">
    <property type="entry name" value="OS11G0147200 PROTEIN"/>
    <property type="match status" value="1"/>
</dbReference>
<keyword evidence="4" id="KW-1185">Reference proteome</keyword>
<evidence type="ECO:0008006" key="5">
    <source>
        <dbReference type="Google" id="ProtNLM"/>
    </source>
</evidence>
<dbReference type="SUPFAM" id="SSF50494">
    <property type="entry name" value="Trypsin-like serine proteases"/>
    <property type="match status" value="1"/>
</dbReference>
<evidence type="ECO:0000256" key="2">
    <source>
        <dbReference type="SAM" id="Phobius"/>
    </source>
</evidence>
<dbReference type="PANTHER" id="PTHR18868">
    <property type="entry name" value="OS07G0665300 PROTEIN-RELATED"/>
    <property type="match status" value="1"/>
</dbReference>
<keyword evidence="2" id="KW-0812">Transmembrane</keyword>
<feature type="compositionally biased region" description="Basic and acidic residues" evidence="1">
    <location>
        <begin position="272"/>
        <end position="287"/>
    </location>
</feature>
<name>A0A835EES9_9POAL</name>
<evidence type="ECO:0000256" key="1">
    <source>
        <dbReference type="SAM" id="MobiDB-lite"/>
    </source>
</evidence>